<accession>A0A977T7I9</accession>
<dbReference type="InterPro" id="IPR001421">
    <property type="entry name" value="ATP8_metazoa"/>
</dbReference>
<keyword evidence="8 13" id="KW-1133">Transmembrane helix</keyword>
<dbReference type="EMBL" id="OL519601">
    <property type="protein sequence ID" value="UXP34256.1"/>
    <property type="molecule type" value="Genomic_DNA"/>
</dbReference>
<evidence type="ECO:0000256" key="9">
    <source>
        <dbReference type="ARBA" id="ARBA00023065"/>
    </source>
</evidence>
<evidence type="ECO:0000256" key="2">
    <source>
        <dbReference type="ARBA" id="ARBA00008892"/>
    </source>
</evidence>
<dbReference type="GO" id="GO:0015986">
    <property type="term" value="P:proton motive force-driven ATP synthesis"/>
    <property type="evidence" value="ECO:0007669"/>
    <property type="project" value="InterPro"/>
</dbReference>
<evidence type="ECO:0000256" key="3">
    <source>
        <dbReference type="ARBA" id="ARBA00011291"/>
    </source>
</evidence>
<evidence type="ECO:0000256" key="4">
    <source>
        <dbReference type="ARBA" id="ARBA00022448"/>
    </source>
</evidence>
<geneLocation type="mitochondrion" evidence="15"/>
<keyword evidence="4 12" id="KW-0813">Transport</keyword>
<evidence type="ECO:0000256" key="7">
    <source>
        <dbReference type="ARBA" id="ARBA00022781"/>
    </source>
</evidence>
<sequence>MPQMAPISWLTLFSIFSTTLIFFSLLNYYLFNLPPSHPISASTKNFTLNWKW</sequence>
<dbReference type="AlphaFoldDB" id="A0A977T7I9"/>
<dbReference type="GO" id="GO:0015078">
    <property type="term" value="F:proton transmembrane transporter activity"/>
    <property type="evidence" value="ECO:0007669"/>
    <property type="project" value="InterPro"/>
</dbReference>
<dbReference type="EMBL" id="OL470660">
    <property type="protein sequence ID" value="UXP34338.1"/>
    <property type="molecule type" value="Genomic_DNA"/>
</dbReference>
<evidence type="ECO:0000313" key="15">
    <source>
        <dbReference type="EMBL" id="UXP34338.1"/>
    </source>
</evidence>
<evidence type="ECO:0000256" key="10">
    <source>
        <dbReference type="ARBA" id="ARBA00023128"/>
    </source>
</evidence>
<keyword evidence="11 13" id="KW-0472">Membrane</keyword>
<keyword evidence="5 12" id="KW-0138">CF(0)</keyword>
<reference evidence="15" key="1">
    <citation type="submission" date="2021-11" db="EMBL/GenBank/DDBJ databases">
        <authorList>
            <person name="Liu J."/>
            <person name="Bian X."/>
        </authorList>
    </citation>
    <scope>NUCLEOTIDE SEQUENCE</scope>
    <source>
        <strain evidence="15">XZ122</strain>
    </source>
</reference>
<keyword evidence="9 12" id="KW-0406">Ion transport</keyword>
<evidence type="ECO:0000313" key="14">
    <source>
        <dbReference type="EMBL" id="UXP34256.1"/>
    </source>
</evidence>
<evidence type="ECO:0000256" key="11">
    <source>
        <dbReference type="ARBA" id="ARBA00023136"/>
    </source>
</evidence>
<comment type="subcellular location">
    <subcellularLocation>
        <location evidence="1 12">Mitochondrion membrane</location>
        <topology evidence="1 12">Single-pass membrane protein</topology>
    </subcellularLocation>
</comment>
<keyword evidence="6 12" id="KW-0812">Transmembrane</keyword>
<gene>
    <name evidence="14" type="primary">ATP8</name>
</gene>
<dbReference type="GO" id="GO:0031966">
    <property type="term" value="C:mitochondrial membrane"/>
    <property type="evidence" value="ECO:0007669"/>
    <property type="project" value="UniProtKB-SubCell"/>
</dbReference>
<protein>
    <recommendedName>
        <fullName evidence="12">ATP synthase complex subunit 8</fullName>
    </recommendedName>
</protein>
<keyword evidence="7 12" id="KW-0375">Hydrogen ion transport</keyword>
<organism evidence="15">
    <name type="scientific">Furcilarnaca wufengensis</name>
    <dbReference type="NCBI Taxonomy" id="2982682"/>
    <lineage>
        <taxon>Eukaryota</taxon>
        <taxon>Metazoa</taxon>
        <taxon>Ecdysozoa</taxon>
        <taxon>Arthropoda</taxon>
        <taxon>Hexapoda</taxon>
        <taxon>Insecta</taxon>
        <taxon>Pterygota</taxon>
        <taxon>Neoptera</taxon>
        <taxon>Polyneoptera</taxon>
        <taxon>Orthoptera</taxon>
        <taxon>Ensifera</taxon>
        <taxon>Tettigoniidea</taxon>
        <taxon>Stenopelmatoidea</taxon>
        <taxon>Gryllacrididae</taxon>
        <taxon>Furcilarnaca</taxon>
    </lineage>
</organism>
<reference evidence="14" key="2">
    <citation type="submission" date="2021-11" db="EMBL/GenBank/DDBJ databases">
        <authorList>
            <person name="Wu X."/>
            <person name="Bian X."/>
        </authorList>
    </citation>
    <scope>NUCLEOTIDE SEQUENCE</scope>
</reference>
<evidence type="ECO:0000256" key="12">
    <source>
        <dbReference type="RuleBase" id="RU003661"/>
    </source>
</evidence>
<evidence type="ECO:0000256" key="13">
    <source>
        <dbReference type="SAM" id="Phobius"/>
    </source>
</evidence>
<name>A0A977T7I9_9ORTH</name>
<evidence type="ECO:0000256" key="1">
    <source>
        <dbReference type="ARBA" id="ARBA00004304"/>
    </source>
</evidence>
<feature type="transmembrane region" description="Helical" evidence="13">
    <location>
        <begin position="7"/>
        <end position="30"/>
    </location>
</feature>
<evidence type="ECO:0000256" key="8">
    <source>
        <dbReference type="ARBA" id="ARBA00022989"/>
    </source>
</evidence>
<dbReference type="GO" id="GO:0045259">
    <property type="term" value="C:proton-transporting ATP synthase complex"/>
    <property type="evidence" value="ECO:0007669"/>
    <property type="project" value="UniProtKB-KW"/>
</dbReference>
<dbReference type="Pfam" id="PF00895">
    <property type="entry name" value="ATP-synt_8"/>
    <property type="match status" value="1"/>
</dbReference>
<evidence type="ECO:0000256" key="6">
    <source>
        <dbReference type="ARBA" id="ARBA00022692"/>
    </source>
</evidence>
<comment type="subunit">
    <text evidence="3">F-type ATPases have 2 components, CF(1) - the catalytic core - and CF(0) - the membrane proton channel.</text>
</comment>
<evidence type="ECO:0000256" key="5">
    <source>
        <dbReference type="ARBA" id="ARBA00022547"/>
    </source>
</evidence>
<comment type="similarity">
    <text evidence="2 12">Belongs to the ATPase protein 8 family.</text>
</comment>
<proteinExistence type="inferred from homology"/>
<keyword evidence="10 12" id="KW-0496">Mitochondrion</keyword>